<comment type="caution">
    <text evidence="2">The sequence shown here is derived from an EMBL/GenBank/DDBJ whole genome shotgun (WGS) entry which is preliminary data.</text>
</comment>
<name>A0ABS5Q379_9PSED</name>
<dbReference type="Proteomes" id="UP001196601">
    <property type="component" value="Unassembled WGS sequence"/>
</dbReference>
<gene>
    <name evidence="2" type="ORF">I0D00_14935</name>
</gene>
<organism evidence="2 3">
    <name type="scientific">Pseudomonas lalucatii</name>
    <dbReference type="NCBI Taxonomy" id="1424203"/>
    <lineage>
        <taxon>Bacteria</taxon>
        <taxon>Pseudomonadati</taxon>
        <taxon>Pseudomonadota</taxon>
        <taxon>Gammaproteobacteria</taxon>
        <taxon>Pseudomonadales</taxon>
        <taxon>Pseudomonadaceae</taxon>
        <taxon>Pseudomonas</taxon>
    </lineage>
</organism>
<keyword evidence="1" id="KW-0732">Signal</keyword>
<sequence length="184" mass="20836">MSPRLLIKPLALALLTASLAACSLHAPAPAKSAATPNNEDWYQVRTDNELFVFDDYQVFRDFLETGKAPYLKDLQQQDKHGQSIILALRAEDQGKELQQIAAYQFLNVSLPPANPFYGEIRQHGVIYVFQRYGDMMDTFSLGEPIFRHTEIASGPRGERVVYGLTKEESKPLTLIAKFQAQYKR</sequence>
<evidence type="ECO:0000313" key="2">
    <source>
        <dbReference type="EMBL" id="MBS7663225.1"/>
    </source>
</evidence>
<evidence type="ECO:0000256" key="1">
    <source>
        <dbReference type="SAM" id="SignalP"/>
    </source>
</evidence>
<reference evidence="2 3" key="1">
    <citation type="journal article" date="2021" name="Syst. Appl. Microbiol.">
        <title>Pseudomonas lalucatii sp. nov. isolated from Vallgornera, a karstic cave in Mallorca, Western Mediterranean.</title>
        <authorList>
            <person name="Busquets A."/>
            <person name="Mulet M."/>
            <person name="Gomila M."/>
            <person name="Garcia-Valdes E."/>
        </authorList>
    </citation>
    <scope>NUCLEOTIDE SEQUENCE [LARGE SCALE GENOMIC DNA]</scope>
    <source>
        <strain evidence="2 3">R1b54</strain>
    </source>
</reference>
<accession>A0ABS5Q379</accession>
<dbReference type="EMBL" id="JADPMV010000002">
    <property type="protein sequence ID" value="MBS7663225.1"/>
    <property type="molecule type" value="Genomic_DNA"/>
</dbReference>
<evidence type="ECO:0000313" key="3">
    <source>
        <dbReference type="Proteomes" id="UP001196601"/>
    </source>
</evidence>
<feature type="signal peptide" evidence="1">
    <location>
        <begin position="1"/>
        <end position="20"/>
    </location>
</feature>
<feature type="chain" id="PRO_5046700335" evidence="1">
    <location>
        <begin position="21"/>
        <end position="184"/>
    </location>
</feature>
<proteinExistence type="predicted"/>
<keyword evidence="3" id="KW-1185">Reference proteome</keyword>
<dbReference type="PROSITE" id="PS51257">
    <property type="entry name" value="PROKAR_LIPOPROTEIN"/>
    <property type="match status" value="1"/>
</dbReference>
<protein>
    <submittedName>
        <fullName evidence="2">Uncharacterized protein</fullName>
    </submittedName>
</protein>
<dbReference type="RefSeq" id="WP_213640629.1">
    <property type="nucleotide sequence ID" value="NZ_JADPMV010000002.1"/>
</dbReference>